<protein>
    <recommendedName>
        <fullName evidence="3">Clp R domain-containing protein</fullName>
    </recommendedName>
</protein>
<dbReference type="KEGG" id="uli:ETAA1_15050"/>
<evidence type="ECO:0000313" key="2">
    <source>
        <dbReference type="Proteomes" id="UP000319576"/>
    </source>
</evidence>
<dbReference type="EMBL" id="CP036273">
    <property type="protein sequence ID" value="QDU19575.1"/>
    <property type="molecule type" value="Genomic_DNA"/>
</dbReference>
<dbReference type="InterPro" id="IPR036628">
    <property type="entry name" value="Clp_N_dom_sf"/>
</dbReference>
<dbReference type="OrthoDB" id="266588at2"/>
<dbReference type="RefSeq" id="WP_145235755.1">
    <property type="nucleotide sequence ID" value="NZ_CP036273.1"/>
</dbReference>
<evidence type="ECO:0000313" key="1">
    <source>
        <dbReference type="EMBL" id="QDU19575.1"/>
    </source>
</evidence>
<accession>A0A517XPZ1</accession>
<organism evidence="1 2">
    <name type="scientific">Urbifossiella limnaea</name>
    <dbReference type="NCBI Taxonomy" id="2528023"/>
    <lineage>
        <taxon>Bacteria</taxon>
        <taxon>Pseudomonadati</taxon>
        <taxon>Planctomycetota</taxon>
        <taxon>Planctomycetia</taxon>
        <taxon>Gemmatales</taxon>
        <taxon>Gemmataceae</taxon>
        <taxon>Urbifossiella</taxon>
    </lineage>
</organism>
<dbReference type="AlphaFoldDB" id="A0A517XPZ1"/>
<evidence type="ECO:0008006" key="3">
    <source>
        <dbReference type="Google" id="ProtNLM"/>
    </source>
</evidence>
<name>A0A517XPZ1_9BACT</name>
<keyword evidence="2" id="KW-1185">Reference proteome</keyword>
<dbReference type="SUPFAM" id="SSF81923">
    <property type="entry name" value="Double Clp-N motif"/>
    <property type="match status" value="1"/>
</dbReference>
<proteinExistence type="predicted"/>
<sequence length="163" mass="17801">MDDIFLPSGRLSPDILDEATATVLRESLAHTRATNWDSVRTPHLFMGLLAAPDSGVSSWAGRLGADLPGLLDQFRDLFNQENAEPVPPLLLNREFLSDNVIRLLRDAHGRAADSGRDRVTPMDLLITLFTTPNSIVAECFERIGVTAAKLTELAVLAERQAPA</sequence>
<dbReference type="Proteomes" id="UP000319576">
    <property type="component" value="Chromosome"/>
</dbReference>
<dbReference type="Gene3D" id="1.10.1780.10">
    <property type="entry name" value="Clp, N-terminal domain"/>
    <property type="match status" value="1"/>
</dbReference>
<reference evidence="1 2" key="1">
    <citation type="submission" date="2019-02" db="EMBL/GenBank/DDBJ databases">
        <title>Deep-cultivation of Planctomycetes and their phenomic and genomic characterization uncovers novel biology.</title>
        <authorList>
            <person name="Wiegand S."/>
            <person name="Jogler M."/>
            <person name="Boedeker C."/>
            <person name="Pinto D."/>
            <person name="Vollmers J."/>
            <person name="Rivas-Marin E."/>
            <person name="Kohn T."/>
            <person name="Peeters S.H."/>
            <person name="Heuer A."/>
            <person name="Rast P."/>
            <person name="Oberbeckmann S."/>
            <person name="Bunk B."/>
            <person name="Jeske O."/>
            <person name="Meyerdierks A."/>
            <person name="Storesund J.E."/>
            <person name="Kallscheuer N."/>
            <person name="Luecker S."/>
            <person name="Lage O.M."/>
            <person name="Pohl T."/>
            <person name="Merkel B.J."/>
            <person name="Hornburger P."/>
            <person name="Mueller R.-W."/>
            <person name="Bruemmer F."/>
            <person name="Labrenz M."/>
            <person name="Spormann A.M."/>
            <person name="Op den Camp H."/>
            <person name="Overmann J."/>
            <person name="Amann R."/>
            <person name="Jetten M.S.M."/>
            <person name="Mascher T."/>
            <person name="Medema M.H."/>
            <person name="Devos D.P."/>
            <person name="Kaster A.-K."/>
            <person name="Ovreas L."/>
            <person name="Rohde M."/>
            <person name="Galperin M.Y."/>
            <person name="Jogler C."/>
        </authorList>
    </citation>
    <scope>NUCLEOTIDE SEQUENCE [LARGE SCALE GENOMIC DNA]</scope>
    <source>
        <strain evidence="1 2">ETA_A1</strain>
    </source>
</reference>
<gene>
    <name evidence="1" type="ORF">ETAA1_15050</name>
</gene>